<comment type="caution">
    <text evidence="1">The sequence shown here is derived from an EMBL/GenBank/DDBJ whole genome shotgun (WGS) entry which is preliminary data.</text>
</comment>
<dbReference type="Proteomes" id="UP000321331">
    <property type="component" value="Unassembled WGS sequence"/>
</dbReference>
<gene>
    <name evidence="1" type="ORF">FocTR4_00013112</name>
</gene>
<sequence>MLVEQSTALLGATQQAMKPICRNTRLTLRLANVKGYSQETHGNIAIFSNETQPREPIKQRPLARIGSGRQLAMVIMTAAFTATTRGGCSHRHSSILLIYYCVSLLVCAM</sequence>
<name>A0A5C6SII0_FUSOC</name>
<organism evidence="1 2">
    <name type="scientific">Fusarium oxysporum f. sp. cubense</name>
    <dbReference type="NCBI Taxonomy" id="61366"/>
    <lineage>
        <taxon>Eukaryota</taxon>
        <taxon>Fungi</taxon>
        <taxon>Dikarya</taxon>
        <taxon>Ascomycota</taxon>
        <taxon>Pezizomycotina</taxon>
        <taxon>Sordariomycetes</taxon>
        <taxon>Hypocreomycetidae</taxon>
        <taxon>Hypocreales</taxon>
        <taxon>Nectriaceae</taxon>
        <taxon>Fusarium</taxon>
        <taxon>Fusarium oxysporum species complex</taxon>
    </lineage>
</organism>
<dbReference type="EMBL" id="VMNF01000012">
    <property type="protein sequence ID" value="TXB98375.1"/>
    <property type="molecule type" value="Genomic_DNA"/>
</dbReference>
<dbReference type="AlphaFoldDB" id="A0A5C6SII0"/>
<evidence type="ECO:0000313" key="1">
    <source>
        <dbReference type="EMBL" id="TXB98375.1"/>
    </source>
</evidence>
<proteinExistence type="predicted"/>
<accession>A0A5C6SII0</accession>
<protein>
    <submittedName>
        <fullName evidence="1">Uncharacterized protein</fullName>
    </submittedName>
</protein>
<reference evidence="1 2" key="1">
    <citation type="submission" date="2019-07" db="EMBL/GenBank/DDBJ databases">
        <title>The First High-Quality Draft Genome Sequence of the Causal Agent of the Current Panama Disease Epidemic.</title>
        <authorList>
            <person name="Warmington R.J."/>
            <person name="Kay W."/>
            <person name="Jeffries A."/>
            <person name="Bebber D."/>
            <person name="Moore K."/>
            <person name="Studholme D.J."/>
        </authorList>
    </citation>
    <scope>NUCLEOTIDE SEQUENCE [LARGE SCALE GENOMIC DNA]</scope>
    <source>
        <strain evidence="1 2">TR4</strain>
    </source>
</reference>
<evidence type="ECO:0000313" key="2">
    <source>
        <dbReference type="Proteomes" id="UP000321331"/>
    </source>
</evidence>